<protein>
    <submittedName>
        <fullName evidence="1">WhiB family redox-sensing transcriptional regulator</fullName>
    </submittedName>
</protein>
<dbReference type="AlphaFoldDB" id="A0A495VSX3"/>
<proteinExistence type="predicted"/>
<sequence length="112" mass="12566">MVNQHERFELMAADLDRLALVPDDIVQEIVIRGAGCLWLYGPVLDTDHSQGESVPPGSRCQVWRACLELELRTPGPYSGGVCSGLSDEEFRELHRVWFTRRGRMGGERGPLT</sequence>
<name>A0A495VSX3_9PSEU</name>
<gene>
    <name evidence="1" type="ORF">C8E97_0942</name>
</gene>
<accession>A0A495VSX3</accession>
<reference evidence="1 2" key="1">
    <citation type="submission" date="2018-10" db="EMBL/GenBank/DDBJ databases">
        <title>Sequencing the genomes of 1000 actinobacteria strains.</title>
        <authorList>
            <person name="Klenk H.-P."/>
        </authorList>
    </citation>
    <scope>NUCLEOTIDE SEQUENCE [LARGE SCALE GENOMIC DNA]</scope>
    <source>
        <strain evidence="1 2">DSM 43800</strain>
    </source>
</reference>
<evidence type="ECO:0000313" key="1">
    <source>
        <dbReference type="EMBL" id="RKT52432.1"/>
    </source>
</evidence>
<organism evidence="1 2">
    <name type="scientific">Saccharothrix australiensis</name>
    <dbReference type="NCBI Taxonomy" id="2072"/>
    <lineage>
        <taxon>Bacteria</taxon>
        <taxon>Bacillati</taxon>
        <taxon>Actinomycetota</taxon>
        <taxon>Actinomycetes</taxon>
        <taxon>Pseudonocardiales</taxon>
        <taxon>Pseudonocardiaceae</taxon>
        <taxon>Saccharothrix</taxon>
    </lineage>
</organism>
<evidence type="ECO:0000313" key="2">
    <source>
        <dbReference type="Proteomes" id="UP000282084"/>
    </source>
</evidence>
<keyword evidence="2" id="KW-1185">Reference proteome</keyword>
<comment type="caution">
    <text evidence="1">The sequence shown here is derived from an EMBL/GenBank/DDBJ whole genome shotgun (WGS) entry which is preliminary data.</text>
</comment>
<dbReference type="EMBL" id="RBXO01000001">
    <property type="protein sequence ID" value="RKT52432.1"/>
    <property type="molecule type" value="Genomic_DNA"/>
</dbReference>
<dbReference type="Proteomes" id="UP000282084">
    <property type="component" value="Unassembled WGS sequence"/>
</dbReference>